<dbReference type="OrthoDB" id="9810963at2"/>
<dbReference type="InterPro" id="IPR000644">
    <property type="entry name" value="CBS_dom"/>
</dbReference>
<dbReference type="KEGG" id="rti:DC20_10910"/>
<dbReference type="InterPro" id="IPR014710">
    <property type="entry name" value="RmlC-like_jellyroll"/>
</dbReference>
<dbReference type="SMART" id="SM00116">
    <property type="entry name" value="CBS"/>
    <property type="match status" value="2"/>
</dbReference>
<dbReference type="InterPro" id="IPR000595">
    <property type="entry name" value="cNMP-bd_dom"/>
</dbReference>
<dbReference type="InterPro" id="IPR018821">
    <property type="entry name" value="DUF294_put_nucleoTrafse_sb-bd"/>
</dbReference>
<evidence type="ECO:0000313" key="5">
    <source>
        <dbReference type="EMBL" id="ALI99384.1"/>
    </source>
</evidence>
<keyword evidence="1 2" id="KW-0129">CBS domain</keyword>
<dbReference type="Pfam" id="PF00571">
    <property type="entry name" value="CBS"/>
    <property type="match status" value="2"/>
</dbReference>
<dbReference type="RefSeq" id="WP_062543857.1">
    <property type="nucleotide sequence ID" value="NZ_CP012643.1"/>
</dbReference>
<dbReference type="Gene3D" id="3.10.580.10">
    <property type="entry name" value="CBS-domain"/>
    <property type="match status" value="1"/>
</dbReference>
<dbReference type="InterPro" id="IPR051257">
    <property type="entry name" value="Diverse_CBS-Domain"/>
</dbReference>
<dbReference type="Pfam" id="PF03445">
    <property type="entry name" value="DUF294"/>
    <property type="match status" value="1"/>
</dbReference>
<dbReference type="InterPro" id="IPR005105">
    <property type="entry name" value="GlnD_Uridyltrans_N"/>
</dbReference>
<dbReference type="GO" id="GO:0008773">
    <property type="term" value="F:[protein-PII] uridylyltransferase activity"/>
    <property type="evidence" value="ECO:0007669"/>
    <property type="project" value="InterPro"/>
</dbReference>
<dbReference type="InterPro" id="IPR046342">
    <property type="entry name" value="CBS_dom_sf"/>
</dbReference>
<accession>A0A0N7HWJ0</accession>
<dbReference type="Pfam" id="PF10335">
    <property type="entry name" value="DUF294_C"/>
    <property type="match status" value="1"/>
</dbReference>
<dbReference type="InterPro" id="IPR018490">
    <property type="entry name" value="cNMP-bd_dom_sf"/>
</dbReference>
<evidence type="ECO:0000256" key="2">
    <source>
        <dbReference type="PROSITE-ProRule" id="PRU00703"/>
    </source>
</evidence>
<keyword evidence="6" id="KW-1185">Reference proteome</keyword>
<organism evidence="5 6">
    <name type="scientific">Rufibacter tibetensis</name>
    <dbReference type="NCBI Taxonomy" id="512763"/>
    <lineage>
        <taxon>Bacteria</taxon>
        <taxon>Pseudomonadati</taxon>
        <taxon>Bacteroidota</taxon>
        <taxon>Cytophagia</taxon>
        <taxon>Cytophagales</taxon>
        <taxon>Hymenobacteraceae</taxon>
        <taxon>Rufibacter</taxon>
    </lineage>
</organism>
<protein>
    <submittedName>
        <fullName evidence="5">Signal transduction protein</fullName>
    </submittedName>
</protein>
<dbReference type="PANTHER" id="PTHR43080">
    <property type="entry name" value="CBS DOMAIN-CONTAINING PROTEIN CBSX3, MITOCHONDRIAL"/>
    <property type="match status" value="1"/>
</dbReference>
<feature type="domain" description="Cyclic nucleotide-binding" evidence="3">
    <location>
        <begin position="13"/>
        <end position="135"/>
    </location>
</feature>
<feature type="domain" description="CBS" evidence="4">
    <location>
        <begin position="235"/>
        <end position="294"/>
    </location>
</feature>
<dbReference type="PATRIC" id="fig|512763.3.peg.2399"/>
<name>A0A0N7HWJ0_9BACT</name>
<dbReference type="PANTHER" id="PTHR43080:SF2">
    <property type="entry name" value="CBS DOMAIN-CONTAINING PROTEIN"/>
    <property type="match status" value="1"/>
</dbReference>
<dbReference type="STRING" id="512763.DC20_10910"/>
<evidence type="ECO:0000259" key="4">
    <source>
        <dbReference type="PROSITE" id="PS51371"/>
    </source>
</evidence>
<evidence type="ECO:0000256" key="1">
    <source>
        <dbReference type="ARBA" id="ARBA00023122"/>
    </source>
</evidence>
<dbReference type="EMBL" id="CP012643">
    <property type="protein sequence ID" value="ALI99384.1"/>
    <property type="molecule type" value="Genomic_DNA"/>
</dbReference>
<dbReference type="CDD" id="cd05401">
    <property type="entry name" value="NT_GlnE_GlnD_like"/>
    <property type="match status" value="1"/>
</dbReference>
<dbReference type="PROSITE" id="PS50042">
    <property type="entry name" value="CNMP_BINDING_3"/>
    <property type="match status" value="1"/>
</dbReference>
<dbReference type="AlphaFoldDB" id="A0A0N7HWJ0"/>
<dbReference type="CDD" id="cd00038">
    <property type="entry name" value="CAP_ED"/>
    <property type="match status" value="1"/>
</dbReference>
<dbReference type="SUPFAM" id="SSF51206">
    <property type="entry name" value="cAMP-binding domain-like"/>
    <property type="match status" value="1"/>
</dbReference>
<reference evidence="5 6" key="1">
    <citation type="submission" date="2015-08" db="EMBL/GenBank/DDBJ databases">
        <title>Complete genome sequence of Rufibacter tibetensis strain 1351t, a radiation-resistant bacterium from tibet plateau.</title>
        <authorList>
            <person name="Dai J."/>
        </authorList>
    </citation>
    <scope>NUCLEOTIDE SEQUENCE [LARGE SCALE GENOMIC DNA]</scope>
    <source>
        <strain evidence="5 6">1351</strain>
    </source>
</reference>
<dbReference type="Proteomes" id="UP000061382">
    <property type="component" value="Chromosome"/>
</dbReference>
<dbReference type="Pfam" id="PF00027">
    <property type="entry name" value="cNMP_binding"/>
    <property type="match status" value="1"/>
</dbReference>
<evidence type="ECO:0000313" key="6">
    <source>
        <dbReference type="Proteomes" id="UP000061382"/>
    </source>
</evidence>
<sequence length="635" mass="73557">MNDRLQFLKSVKPFHLLGDDVLIGVVDLLQEVTYSKDTVIYHQEATKLRGVDLIVEGEYESFFYDSAQNKRVLEPHGPGYCYGGISMLLNRKKSLRTVIAKKGTRVYFLHRRDFRALAKSHEGFLHHFTQEFGIRMLNEEFAHFVKRPTSFEENYIATDQLYSRRIESVEYRHIITCTSTTPIYTAARIMAEHKTSCIFVKNEVGQIAGYITDITLRDNVVAAQEDVRGQVKEIMDNPIVSIRKDAYVYEAILLMFRTKTRYLLIEEYGEYVGMISRSKLLSDQAQSPFVFIQSVKLARSGAELRAKWQRVPEIVMQLLLRGAKSEIINQVITTVADTIAQKVIEEVIAICGPAPAKFVFMVLGSEGRKEQTLKTDQDNAIVYEDKANEQRELVREYFLRFADLVSEKLDYIGFSYCTGGYMAKNPKWTHSLSHWKRNYHEWMREIVPETAIQFSTFFDCRIIYGDGAIMKELVSFLDEELQKPMPRLFFHMANNALQYEPPLTFFKNIRTFTVGSQQVFDIKKAMTPIVDLVRVYALQNRIFKTNTGERIEALAEIGVFTEKQCQELMQSYYYLMGLRLRKQASQIMHDKSEPDNYLDIQSLTKIEQVTLKEIFKTISDFQLGIKVQFTNSLFG</sequence>
<dbReference type="PROSITE" id="PS51371">
    <property type="entry name" value="CBS"/>
    <property type="match status" value="2"/>
</dbReference>
<gene>
    <name evidence="5" type="ORF">DC20_10910</name>
</gene>
<proteinExistence type="predicted"/>
<dbReference type="SUPFAM" id="SSF54631">
    <property type="entry name" value="CBS-domain pair"/>
    <property type="match status" value="1"/>
</dbReference>
<evidence type="ECO:0000259" key="3">
    <source>
        <dbReference type="PROSITE" id="PS50042"/>
    </source>
</evidence>
<dbReference type="Gene3D" id="2.60.120.10">
    <property type="entry name" value="Jelly Rolls"/>
    <property type="match status" value="1"/>
</dbReference>
<feature type="domain" description="CBS" evidence="4">
    <location>
        <begin position="170"/>
        <end position="227"/>
    </location>
</feature>